<keyword evidence="1" id="KW-1185">Reference proteome</keyword>
<dbReference type="GeneID" id="105359552"/>
<accession>A0AAJ6VLA7</accession>
<gene>
    <name evidence="2" type="primary">LOC105359552</name>
</gene>
<dbReference type="AlphaFoldDB" id="A0AAJ6VLA7"/>
<protein>
    <submittedName>
        <fullName evidence="2">Uncharacterized protein LOC105359552</fullName>
    </submittedName>
</protein>
<proteinExistence type="predicted"/>
<evidence type="ECO:0000313" key="2">
    <source>
        <dbReference type="RefSeq" id="XP_011494468.1"/>
    </source>
</evidence>
<evidence type="ECO:0000313" key="1">
    <source>
        <dbReference type="Proteomes" id="UP000695007"/>
    </source>
</evidence>
<organism evidence="1 2">
    <name type="scientific">Ceratosolen solmsi marchali</name>
    <dbReference type="NCBI Taxonomy" id="326594"/>
    <lineage>
        <taxon>Eukaryota</taxon>
        <taxon>Metazoa</taxon>
        <taxon>Ecdysozoa</taxon>
        <taxon>Arthropoda</taxon>
        <taxon>Hexapoda</taxon>
        <taxon>Insecta</taxon>
        <taxon>Pterygota</taxon>
        <taxon>Neoptera</taxon>
        <taxon>Endopterygota</taxon>
        <taxon>Hymenoptera</taxon>
        <taxon>Apocrita</taxon>
        <taxon>Proctotrupomorpha</taxon>
        <taxon>Chalcidoidea</taxon>
        <taxon>Agaonidae</taxon>
        <taxon>Agaoninae</taxon>
        <taxon>Ceratosolen</taxon>
    </lineage>
</organism>
<reference evidence="2" key="1">
    <citation type="submission" date="2025-08" db="UniProtKB">
        <authorList>
            <consortium name="RefSeq"/>
        </authorList>
    </citation>
    <scope>IDENTIFICATION</scope>
</reference>
<dbReference type="KEGG" id="csol:105359552"/>
<name>A0AAJ6VLA7_9HYME</name>
<dbReference type="Proteomes" id="UP000695007">
    <property type="component" value="Unplaced"/>
</dbReference>
<dbReference type="RefSeq" id="XP_011494468.1">
    <property type="nucleotide sequence ID" value="XM_011496166.1"/>
</dbReference>
<sequence length="493" mass="57040">MKILSIVNKQVMHLDSGQVINLIKMFHLMEVPSSSIIMQSLIQSIRLSINFLNLHEVYILTRLMNKMEPTHLSHAVRLALIEMFKVQVHLQLNTERIQELKSALIYATTYVNDESVLEFIIEAIESNKSPIDLNSSVILLLRLLIILLDNYGVMTIFNNLCIQILKGNNESYNSRLIDAIVNVSVVHNYGLQKWLTILNLLNRIRHVNIQLLEHLLNYFYENPSVFAKFHPTSCSLIMSGLAHANYKPLHWNELQNLLVNYVWVPDNTSLYSFVIDLAALDYYNSNILQKVFTDCSTTKVLSGNSCRLLYRLYHSVKALCPIYSGPWFSNETIHFLNNWKNQKSHQLLKSTHLNLPILPALEEFLGGSVYVRNNIIINELEEPIDHLILLQDEHPIDMESILVNDASKSFYNLEDFVIPSNSKRVAIVLIKSKTQSRNLLTLQPLDLLRIKILEAMSFKVIPIFENIWTNMSDYNRVLYLQSLIKIQKKEILR</sequence>